<dbReference type="SMART" id="SM00595">
    <property type="entry name" value="MADF"/>
    <property type="match status" value="1"/>
</dbReference>
<dbReference type="OMA" id="RRPLIWK"/>
<accession>A0A3P6TKT2</accession>
<evidence type="ECO:0000256" key="1">
    <source>
        <dbReference type="SAM" id="MobiDB-lite"/>
    </source>
</evidence>
<evidence type="ECO:0000259" key="2">
    <source>
        <dbReference type="PROSITE" id="PS51029"/>
    </source>
</evidence>
<dbReference type="OrthoDB" id="5779735at2759"/>
<protein>
    <recommendedName>
        <fullName evidence="2">MADF domain-containing protein</fullName>
    </recommendedName>
</protein>
<keyword evidence="4" id="KW-1185">Reference proteome</keyword>
<dbReference type="PROSITE" id="PS51029">
    <property type="entry name" value="MADF"/>
    <property type="match status" value="1"/>
</dbReference>
<gene>
    <name evidence="3" type="ORF">NLS_LOCUS7297</name>
</gene>
<name>A0A3P6TKT2_LITSI</name>
<dbReference type="Pfam" id="PF10545">
    <property type="entry name" value="MADF_DNA_bdg"/>
    <property type="match status" value="1"/>
</dbReference>
<evidence type="ECO:0000313" key="4">
    <source>
        <dbReference type="Proteomes" id="UP000277928"/>
    </source>
</evidence>
<dbReference type="InterPro" id="IPR006578">
    <property type="entry name" value="MADF-dom"/>
</dbReference>
<organism evidence="3 4">
    <name type="scientific">Litomosoides sigmodontis</name>
    <name type="common">Filarial nematode worm</name>
    <dbReference type="NCBI Taxonomy" id="42156"/>
    <lineage>
        <taxon>Eukaryota</taxon>
        <taxon>Metazoa</taxon>
        <taxon>Ecdysozoa</taxon>
        <taxon>Nematoda</taxon>
        <taxon>Chromadorea</taxon>
        <taxon>Rhabditida</taxon>
        <taxon>Spirurina</taxon>
        <taxon>Spiruromorpha</taxon>
        <taxon>Filarioidea</taxon>
        <taxon>Onchocercidae</taxon>
        <taxon>Litomosoides</taxon>
    </lineage>
</organism>
<feature type="domain" description="MADF" evidence="2">
    <location>
        <begin position="43"/>
        <end position="138"/>
    </location>
</feature>
<proteinExistence type="predicted"/>
<feature type="region of interest" description="Disordered" evidence="1">
    <location>
        <begin position="263"/>
        <end position="301"/>
    </location>
</feature>
<dbReference type="AlphaFoldDB" id="A0A3P6TKT2"/>
<sequence>MIEEDFGDECVKSSDMIRIGKGNSVPQKLKMAMFGMDNEKKTLLVQEVYRRPLIWKVSDPRYSDIPARWLAFEEIAQELSDDDLVFTSDMIKVAWKNMMDYYNQIRRRHDRAVAAGFDPPDSKWQFFNLMHFTRQDKPPVKRRYNWMQPSKIPRGNESLVAQDDEVLIQMRNNYEAAFVNNTIIPKVEAQRVLCITPRTKESEKARLRAKRQALRDANIVQSTASPVANGTFVGTRNGNKISYNRTRAAARAKLEATLAEAAESDSDYLESSESQETKEYMLPARRRGKHRRDIYSPEPSGAVLPSKYRSETFATGSTNTSLKKMNKKMNGVLKPQVVEHMAAKQAVGDADSSFTFAEHVATRLFKIKEKSLADYYRICDTVEKLLDDAETALDIVDTDIILSD</sequence>
<dbReference type="Proteomes" id="UP000277928">
    <property type="component" value="Unassembled WGS sequence"/>
</dbReference>
<reference evidence="3 4" key="1">
    <citation type="submission" date="2018-08" db="EMBL/GenBank/DDBJ databases">
        <authorList>
            <person name="Laetsch R D."/>
            <person name="Stevens L."/>
            <person name="Kumar S."/>
            <person name="Blaxter L. M."/>
        </authorList>
    </citation>
    <scope>NUCLEOTIDE SEQUENCE [LARGE SCALE GENOMIC DNA]</scope>
</reference>
<dbReference type="EMBL" id="UYRX01000732">
    <property type="protein sequence ID" value="VDK85797.1"/>
    <property type="molecule type" value="Genomic_DNA"/>
</dbReference>
<evidence type="ECO:0000313" key="3">
    <source>
        <dbReference type="EMBL" id="VDK85797.1"/>
    </source>
</evidence>